<comment type="caution">
    <text evidence="1">The sequence shown here is derived from an EMBL/GenBank/DDBJ whole genome shotgun (WGS) entry which is preliminary data.</text>
</comment>
<dbReference type="RefSeq" id="WP_378288759.1">
    <property type="nucleotide sequence ID" value="NZ_JBHULE010000002.1"/>
</dbReference>
<dbReference type="Proteomes" id="UP001597319">
    <property type="component" value="Unassembled WGS sequence"/>
</dbReference>
<protein>
    <recommendedName>
        <fullName evidence="3">Natural product</fullName>
    </recommendedName>
</protein>
<sequence>MLQNILNVKGVQKMNKKAQRGIKGGFGNWPTTEEACIQCGGEWGAFAFGPGGLCALPRTSPCA</sequence>
<gene>
    <name evidence="1" type="ORF">ACFSR1_01025</name>
</gene>
<evidence type="ECO:0000313" key="2">
    <source>
        <dbReference type="Proteomes" id="UP001597319"/>
    </source>
</evidence>
<evidence type="ECO:0000313" key="1">
    <source>
        <dbReference type="EMBL" id="MFD2561229.1"/>
    </source>
</evidence>
<proteinExistence type="predicted"/>
<evidence type="ECO:0008006" key="3">
    <source>
        <dbReference type="Google" id="ProtNLM"/>
    </source>
</evidence>
<organism evidence="1 2">
    <name type="scientific">Aquimarina rubra</name>
    <dbReference type="NCBI Taxonomy" id="1920033"/>
    <lineage>
        <taxon>Bacteria</taxon>
        <taxon>Pseudomonadati</taxon>
        <taxon>Bacteroidota</taxon>
        <taxon>Flavobacteriia</taxon>
        <taxon>Flavobacteriales</taxon>
        <taxon>Flavobacteriaceae</taxon>
        <taxon>Aquimarina</taxon>
    </lineage>
</organism>
<keyword evidence="2" id="KW-1185">Reference proteome</keyword>
<accession>A0ABW5LAT5</accession>
<dbReference type="EMBL" id="JBHULE010000002">
    <property type="protein sequence ID" value="MFD2561229.1"/>
    <property type="molecule type" value="Genomic_DNA"/>
</dbReference>
<reference evidence="2" key="1">
    <citation type="journal article" date="2019" name="Int. J. Syst. Evol. Microbiol.">
        <title>The Global Catalogue of Microorganisms (GCM) 10K type strain sequencing project: providing services to taxonomists for standard genome sequencing and annotation.</title>
        <authorList>
            <consortium name="The Broad Institute Genomics Platform"/>
            <consortium name="The Broad Institute Genome Sequencing Center for Infectious Disease"/>
            <person name="Wu L."/>
            <person name="Ma J."/>
        </authorList>
    </citation>
    <scope>NUCLEOTIDE SEQUENCE [LARGE SCALE GENOMIC DNA]</scope>
    <source>
        <strain evidence="2">KCTC 52274</strain>
    </source>
</reference>
<name>A0ABW5LAT5_9FLAO</name>